<dbReference type="InterPro" id="IPR023174">
    <property type="entry name" value="PDEase_CS"/>
</dbReference>
<dbReference type="AlphaFoldDB" id="A0A9P6UXX4"/>
<dbReference type="Proteomes" id="UP000738325">
    <property type="component" value="Unassembled WGS sequence"/>
</dbReference>
<comment type="caution">
    <text evidence="8">The sequence shown here is derived from an EMBL/GenBank/DDBJ whole genome shotgun (WGS) entry which is preliminary data.</text>
</comment>
<dbReference type="GO" id="GO:0007165">
    <property type="term" value="P:signal transduction"/>
    <property type="evidence" value="ECO:0007669"/>
    <property type="project" value="InterPro"/>
</dbReference>
<feature type="binding site" evidence="4">
    <location>
        <position position="135"/>
    </location>
    <ligand>
        <name>Zn(2+)</name>
        <dbReference type="ChEBI" id="CHEBI:29105"/>
        <label>1</label>
    </ligand>
</feature>
<evidence type="ECO:0000256" key="1">
    <source>
        <dbReference type="ARBA" id="ARBA00022723"/>
    </source>
</evidence>
<name>A0A9P6UXX4_9FUNG</name>
<organism evidence="8 9">
    <name type="scientific">Dissophora globulifera</name>
    <dbReference type="NCBI Taxonomy" id="979702"/>
    <lineage>
        <taxon>Eukaryota</taxon>
        <taxon>Fungi</taxon>
        <taxon>Fungi incertae sedis</taxon>
        <taxon>Mucoromycota</taxon>
        <taxon>Mortierellomycotina</taxon>
        <taxon>Mortierellomycetes</taxon>
        <taxon>Mortierellales</taxon>
        <taxon>Mortierellaceae</taxon>
        <taxon>Dissophora</taxon>
    </lineage>
</organism>
<protein>
    <recommendedName>
        <fullName evidence="5">Phosphodiesterase</fullName>
        <ecNumber evidence="5">3.1.4.-</ecNumber>
    </recommendedName>
</protein>
<feature type="region of interest" description="Disordered" evidence="6">
    <location>
        <begin position="232"/>
        <end position="343"/>
    </location>
</feature>
<feature type="binding site" evidence="4">
    <location>
        <position position="98"/>
    </location>
    <ligand>
        <name>Zn(2+)</name>
        <dbReference type="ChEBI" id="CHEBI:29105"/>
        <label>1</label>
    </ligand>
</feature>
<feature type="region of interest" description="Disordered" evidence="6">
    <location>
        <begin position="525"/>
        <end position="570"/>
    </location>
</feature>
<evidence type="ECO:0000256" key="2">
    <source>
        <dbReference type="ARBA" id="ARBA00022801"/>
    </source>
</evidence>
<dbReference type="PRINTS" id="PR00387">
    <property type="entry name" value="PDIESTERASE1"/>
</dbReference>
<feature type="binding site" evidence="4">
    <location>
        <position position="134"/>
    </location>
    <ligand>
        <name>Zn(2+)</name>
        <dbReference type="ChEBI" id="CHEBI:29105"/>
        <label>1</label>
    </ligand>
</feature>
<feature type="compositionally biased region" description="Polar residues" evidence="6">
    <location>
        <begin position="543"/>
        <end position="556"/>
    </location>
</feature>
<feature type="compositionally biased region" description="Low complexity" evidence="6">
    <location>
        <begin position="559"/>
        <end position="570"/>
    </location>
</feature>
<comment type="cofactor">
    <cofactor evidence="5">
        <name>a divalent metal cation</name>
        <dbReference type="ChEBI" id="CHEBI:60240"/>
    </cofactor>
    <text evidence="5">Binds 2 divalent metal cations per subunit. Site 1 may preferentially bind zinc ions, while site 2 has a preference for magnesium and/or manganese ions.</text>
</comment>
<feature type="binding site" evidence="4">
    <location>
        <position position="135"/>
    </location>
    <ligand>
        <name>Zn(2+)</name>
        <dbReference type="ChEBI" id="CHEBI:29105"/>
        <label>2</label>
    </ligand>
</feature>
<gene>
    <name evidence="8" type="ORF">BGZ99_009229</name>
</gene>
<feature type="compositionally biased region" description="Basic and acidic residues" evidence="6">
    <location>
        <begin position="272"/>
        <end position="281"/>
    </location>
</feature>
<feature type="active site" description="Proton donor" evidence="3">
    <location>
        <position position="94"/>
    </location>
</feature>
<feature type="compositionally biased region" description="Low complexity" evidence="6">
    <location>
        <begin position="618"/>
        <end position="630"/>
    </location>
</feature>
<feature type="compositionally biased region" description="Low complexity" evidence="6">
    <location>
        <begin position="326"/>
        <end position="343"/>
    </location>
</feature>
<feature type="domain" description="PDEase" evidence="7">
    <location>
        <begin position="17"/>
        <end position="465"/>
    </location>
</feature>
<dbReference type="InterPro" id="IPR002073">
    <property type="entry name" value="PDEase_catalytic_dom"/>
</dbReference>
<evidence type="ECO:0000313" key="9">
    <source>
        <dbReference type="Proteomes" id="UP000738325"/>
    </source>
</evidence>
<evidence type="ECO:0000256" key="6">
    <source>
        <dbReference type="SAM" id="MobiDB-lite"/>
    </source>
</evidence>
<dbReference type="PANTHER" id="PTHR11347">
    <property type="entry name" value="CYCLIC NUCLEOTIDE PHOSPHODIESTERASE"/>
    <property type="match status" value="1"/>
</dbReference>
<feature type="compositionally biased region" description="Polar residues" evidence="6">
    <location>
        <begin position="284"/>
        <end position="302"/>
    </location>
</feature>
<feature type="compositionally biased region" description="Polar residues" evidence="6">
    <location>
        <begin position="232"/>
        <end position="243"/>
    </location>
</feature>
<dbReference type="EC" id="3.1.4.-" evidence="5"/>
<dbReference type="Gene3D" id="1.10.1300.10">
    <property type="entry name" value="3'5'-cyclic nucleotide phosphodiesterase, catalytic domain"/>
    <property type="match status" value="1"/>
</dbReference>
<feature type="region of interest" description="Disordered" evidence="6">
    <location>
        <begin position="618"/>
        <end position="661"/>
    </location>
</feature>
<dbReference type="InterPro" id="IPR003607">
    <property type="entry name" value="HD/PDEase_dom"/>
</dbReference>
<keyword evidence="2 5" id="KW-0378">Hydrolase</keyword>
<feature type="region of interest" description="Disordered" evidence="6">
    <location>
        <begin position="769"/>
        <end position="788"/>
    </location>
</feature>
<dbReference type="EMBL" id="JAAAIP010000077">
    <property type="protein sequence ID" value="KAG0326647.1"/>
    <property type="molecule type" value="Genomic_DNA"/>
</dbReference>
<dbReference type="CDD" id="cd00077">
    <property type="entry name" value="HDc"/>
    <property type="match status" value="1"/>
</dbReference>
<evidence type="ECO:0000313" key="8">
    <source>
        <dbReference type="EMBL" id="KAG0326647.1"/>
    </source>
</evidence>
<comment type="similarity">
    <text evidence="5">Belongs to the cyclic nucleotide phosphodiesterase family.</text>
</comment>
<evidence type="ECO:0000256" key="3">
    <source>
        <dbReference type="PIRSR" id="PIRSR623088-1"/>
    </source>
</evidence>
<dbReference type="SUPFAM" id="SSF109604">
    <property type="entry name" value="HD-domain/PDEase-like"/>
    <property type="match status" value="1"/>
</dbReference>
<keyword evidence="9" id="KW-1185">Reference proteome</keyword>
<evidence type="ECO:0000256" key="5">
    <source>
        <dbReference type="RuleBase" id="RU363067"/>
    </source>
</evidence>
<feature type="binding site" evidence="4">
    <location>
        <position position="371"/>
    </location>
    <ligand>
        <name>Zn(2+)</name>
        <dbReference type="ChEBI" id="CHEBI:29105"/>
        <label>1</label>
    </ligand>
</feature>
<dbReference type="PROSITE" id="PS00126">
    <property type="entry name" value="PDEASE_I_1"/>
    <property type="match status" value="1"/>
</dbReference>
<evidence type="ECO:0000259" key="7">
    <source>
        <dbReference type="PROSITE" id="PS51845"/>
    </source>
</evidence>
<dbReference type="InterPro" id="IPR036971">
    <property type="entry name" value="PDEase_catalytic_dom_sf"/>
</dbReference>
<dbReference type="Pfam" id="PF00233">
    <property type="entry name" value="PDEase_I"/>
    <property type="match status" value="2"/>
</dbReference>
<dbReference type="InterPro" id="IPR023088">
    <property type="entry name" value="PDEase"/>
</dbReference>
<dbReference type="OrthoDB" id="546632at2759"/>
<keyword evidence="1 4" id="KW-0479">Metal-binding</keyword>
<dbReference type="SMART" id="SM00471">
    <property type="entry name" value="HDc"/>
    <property type="match status" value="1"/>
</dbReference>
<feature type="region of interest" description="Disordered" evidence="6">
    <location>
        <begin position="846"/>
        <end position="876"/>
    </location>
</feature>
<dbReference type="PROSITE" id="PS51845">
    <property type="entry name" value="PDEASE_I_2"/>
    <property type="match status" value="1"/>
</dbReference>
<feature type="compositionally biased region" description="Acidic residues" evidence="6">
    <location>
        <begin position="244"/>
        <end position="256"/>
    </location>
</feature>
<reference evidence="8" key="1">
    <citation type="journal article" date="2020" name="Fungal Divers.">
        <title>Resolving the Mortierellaceae phylogeny through synthesis of multi-gene phylogenetics and phylogenomics.</title>
        <authorList>
            <person name="Vandepol N."/>
            <person name="Liber J."/>
            <person name="Desiro A."/>
            <person name="Na H."/>
            <person name="Kennedy M."/>
            <person name="Barry K."/>
            <person name="Grigoriev I.V."/>
            <person name="Miller A.N."/>
            <person name="O'Donnell K."/>
            <person name="Stajich J.E."/>
            <person name="Bonito G."/>
        </authorList>
    </citation>
    <scope>NUCLEOTIDE SEQUENCE</scope>
    <source>
        <strain evidence="8">REB-010B</strain>
    </source>
</reference>
<accession>A0A9P6UXX4</accession>
<dbReference type="GO" id="GO:0046872">
    <property type="term" value="F:metal ion binding"/>
    <property type="evidence" value="ECO:0007669"/>
    <property type="project" value="UniProtKB-KW"/>
</dbReference>
<proteinExistence type="inferred from homology"/>
<evidence type="ECO:0000256" key="4">
    <source>
        <dbReference type="PIRSR" id="PIRSR623088-3"/>
    </source>
</evidence>
<feature type="compositionally biased region" description="Polar residues" evidence="6">
    <location>
        <begin position="639"/>
        <end position="659"/>
    </location>
</feature>
<dbReference type="GO" id="GO:0004114">
    <property type="term" value="F:3',5'-cyclic-nucleotide phosphodiesterase activity"/>
    <property type="evidence" value="ECO:0007669"/>
    <property type="project" value="InterPro"/>
</dbReference>
<sequence>MRQQIVVHVSVFECTDAYLSYTPFSQVFLRFTAGRAKAVDMEFNVWDYTVPEIYGYILGMFATLELVDCLGVTPGELLDFIIDVDRGYIATFYHSFYHAADVTAVLYHSLQGMHASQYLSKPDMAALLLAGLCHDIGHPGLNNLFQINARTELYQKEGEASVLERYSCSLAMDLVTKHSLFRNISQSRSAILPEGNPATEAGMRDAMVKAILATDMAFHYDMLNNLSSLVEATTSPDSSSASEGETESDSDLDGQDTEVVGIPSTVVVLETRTTEAAEMDRGTVSGQPRSKSVSMASPLSTSREPRAFTTGKDAVPKYRRRPSIESDTSGSPTDSDPVSSPRSMEMGAFSAADLTPEQRQNLCSCLLHAADISNAVKPWTVCKRWSDLVVQEFFRQGDIEKAQDLPVSPNMNRDENNQPQISLGFGDFVVQPYFEALADLLPAAAPVLEILASNRVHWLALQNSSQQFQHDPYFAVDPLDSPVVTGQPGSPGLSPVPSGRRVSVAAGVLVLDDTRSLRNPHRRLRHSTNTEAGGLRRMKRSLSGRSLSTSMQNLRAHSQRSSQSSGRTTQGQEILISALKRQASLTERDSMTSPYMAQYSQVGNFLGISPAQHSSASTSATVASQAPSSANRSLAIPTSDLSASKPAEQSKQRSSTISSVGGGAFRQKRLASLQVPSQVPESIRKEYGDGYAVVKDQQPISTGPVQVSEVSIPTTCSSDLNQQAQSASGSIQTGNRSSTPALMMSKIKYDWALSPTLPEVPRESRFGCGPLDGAESDGPEGDAPNWSLSVSPAAMGDEDTLNPSVATAVAFEDSRRTLQVVAGWRGGSASAPPIPTVAVMGDSIHQLGESAKTPKSIQSNDGAVHVSTARGSKTGP</sequence>